<dbReference type="GO" id="GO:0016477">
    <property type="term" value="P:cell migration"/>
    <property type="evidence" value="ECO:0007669"/>
    <property type="project" value="TreeGrafter"/>
</dbReference>
<evidence type="ECO:0000256" key="5">
    <source>
        <dbReference type="SAM" id="MobiDB-lite"/>
    </source>
</evidence>
<dbReference type="Gene3D" id="3.30.505.10">
    <property type="entry name" value="SH2 domain"/>
    <property type="match status" value="1"/>
</dbReference>
<dbReference type="Gene3D" id="2.30.30.40">
    <property type="entry name" value="SH3 Domains"/>
    <property type="match status" value="2"/>
</dbReference>
<gene>
    <name evidence="8" type="primary">CRKL</name>
</gene>
<dbReference type="FunFam" id="2.30.30.40:FF:000072">
    <property type="entry name" value="Unconventional Myosin IB"/>
    <property type="match status" value="1"/>
</dbReference>
<evidence type="ECO:0000256" key="1">
    <source>
        <dbReference type="ARBA" id="ARBA00022443"/>
    </source>
</evidence>
<dbReference type="InterPro" id="IPR036860">
    <property type="entry name" value="SH2_dom_sf"/>
</dbReference>
<dbReference type="SMART" id="SM00326">
    <property type="entry name" value="SH3"/>
    <property type="match status" value="2"/>
</dbReference>
<dbReference type="InterPro" id="IPR001452">
    <property type="entry name" value="SH3_domain"/>
</dbReference>
<dbReference type="GO" id="GO:0035591">
    <property type="term" value="F:signaling adaptor activity"/>
    <property type="evidence" value="ECO:0007669"/>
    <property type="project" value="TreeGrafter"/>
</dbReference>
<dbReference type="GO" id="GO:0007167">
    <property type="term" value="P:enzyme-linked receptor protein signaling pathway"/>
    <property type="evidence" value="ECO:0007669"/>
    <property type="project" value="TreeGrafter"/>
</dbReference>
<keyword evidence="2 3" id="KW-0727">SH2 domain</keyword>
<dbReference type="OrthoDB" id="9204160at2759"/>
<dbReference type="PANTHER" id="PTHR19969:SF5">
    <property type="entry name" value="CRK-LIKE PROTEIN"/>
    <property type="match status" value="1"/>
</dbReference>
<evidence type="ECO:0000256" key="4">
    <source>
        <dbReference type="PROSITE-ProRule" id="PRU00192"/>
    </source>
</evidence>
<feature type="domain" description="SH3" evidence="7">
    <location>
        <begin position="116"/>
        <end position="176"/>
    </location>
</feature>
<dbReference type="SUPFAM" id="SSF55550">
    <property type="entry name" value="SH2 domain"/>
    <property type="match status" value="1"/>
</dbReference>
<dbReference type="Pfam" id="PF00017">
    <property type="entry name" value="SH2"/>
    <property type="match status" value="1"/>
</dbReference>
<feature type="domain" description="SH2" evidence="6">
    <location>
        <begin position="10"/>
        <end position="104"/>
    </location>
</feature>
<dbReference type="SMART" id="SM00252">
    <property type="entry name" value="SH2"/>
    <property type="match status" value="1"/>
</dbReference>
<dbReference type="EMBL" id="HAAD01004706">
    <property type="protein sequence ID" value="CDG70938.1"/>
    <property type="molecule type" value="mRNA"/>
</dbReference>
<dbReference type="Pfam" id="PF07653">
    <property type="entry name" value="SH3_2"/>
    <property type="match status" value="1"/>
</dbReference>
<dbReference type="GO" id="GO:1902531">
    <property type="term" value="P:regulation of intracellular signal transduction"/>
    <property type="evidence" value="ECO:0007669"/>
    <property type="project" value="UniProtKB-ARBA"/>
</dbReference>
<dbReference type="SMR" id="T2MF94"/>
<protein>
    <submittedName>
        <fullName evidence="8">Crk-like protein</fullName>
    </submittedName>
</protein>
<proteinExistence type="evidence at transcript level"/>
<feature type="domain" description="SH3" evidence="7">
    <location>
        <begin position="218"/>
        <end position="280"/>
    </location>
</feature>
<dbReference type="GO" id="GO:0030971">
    <property type="term" value="F:receptor tyrosine kinase binding"/>
    <property type="evidence" value="ECO:0007669"/>
    <property type="project" value="TreeGrafter"/>
</dbReference>
<dbReference type="PRINTS" id="PR00452">
    <property type="entry name" value="SH3DOMAIN"/>
</dbReference>
<dbReference type="GO" id="GO:0005737">
    <property type="term" value="C:cytoplasm"/>
    <property type="evidence" value="ECO:0007669"/>
    <property type="project" value="TreeGrafter"/>
</dbReference>
<dbReference type="OMA" id="NGMYKAE"/>
<dbReference type="InterPro" id="IPR036028">
    <property type="entry name" value="SH3-like_dom_sf"/>
</dbReference>
<dbReference type="AlphaFoldDB" id="T2MF94"/>
<dbReference type="SUPFAM" id="SSF50044">
    <property type="entry name" value="SH3-domain"/>
    <property type="match status" value="2"/>
</dbReference>
<dbReference type="InterPro" id="IPR051184">
    <property type="entry name" value="Tyrosine-phos_adapter"/>
</dbReference>
<evidence type="ECO:0000256" key="2">
    <source>
        <dbReference type="ARBA" id="ARBA00022999"/>
    </source>
</evidence>
<keyword evidence="1 4" id="KW-0728">SH3 domain</keyword>
<evidence type="ECO:0000313" key="8">
    <source>
        <dbReference type="EMBL" id="CDG70938.1"/>
    </source>
</evidence>
<dbReference type="CDD" id="cd11758">
    <property type="entry name" value="SH3_CRK_N"/>
    <property type="match status" value="1"/>
</dbReference>
<dbReference type="PROSITE" id="PS50002">
    <property type="entry name" value="SH3"/>
    <property type="match status" value="2"/>
</dbReference>
<evidence type="ECO:0000259" key="6">
    <source>
        <dbReference type="PROSITE" id="PS50001"/>
    </source>
</evidence>
<dbReference type="PRINTS" id="PR00401">
    <property type="entry name" value="SH2DOMAIN"/>
</dbReference>
<feature type="compositionally biased region" description="Polar residues" evidence="5">
    <location>
        <begin position="204"/>
        <end position="214"/>
    </location>
</feature>
<dbReference type="PROSITE" id="PS50001">
    <property type="entry name" value="SH2"/>
    <property type="match status" value="1"/>
</dbReference>
<reference evidence="8" key="1">
    <citation type="journal article" date="2013" name="Genome Biol. Evol.">
        <title>Punctuated emergences of genetic and phenotypic innovations in eumetazoan, bilaterian, euteleostome, and hominidae ancestors.</title>
        <authorList>
            <person name="Wenger Y."/>
            <person name="Galliot B."/>
        </authorList>
    </citation>
    <scope>NUCLEOTIDE SEQUENCE</scope>
    <source>
        <tissue evidence="8">Whole animals</tissue>
    </source>
</reference>
<dbReference type="PANTHER" id="PTHR19969">
    <property type="entry name" value="SH2-SH3 ADAPTOR PROTEIN-RELATED"/>
    <property type="match status" value="1"/>
</dbReference>
<accession>T2MF94</accession>
<dbReference type="InterPro" id="IPR000980">
    <property type="entry name" value="SH2"/>
</dbReference>
<sequence>MADRLFMYSWYHGDITRPACESILMAQKPGLFLVRDSSTCKGGYVLSVSENNKVSHYIITNKNSQYQIGDQTFNDLPEIVEFYKRHFLDTTTLVESAPRVTEPTPVTPATSVTPPTQEIKVKARYNFPGNDPEDLPFKKNDILTVLKKEEQQWWMARDSMGKEGMIPANYVELLPNRLSYPLNNPPSTKPLRSSIHSGGGGYTSPPNVDSTTPASAASVPVIAEAMQDRTPTIYDPCELKFQKGDRILVQSMREDGTWEGQLMNGKRGIFPFTYVKIISNKPHDIAAWKASFTQI</sequence>
<evidence type="ECO:0000256" key="3">
    <source>
        <dbReference type="PROSITE-ProRule" id="PRU00191"/>
    </source>
</evidence>
<organism evidence="8">
    <name type="scientific">Hydra vulgaris</name>
    <name type="common">Hydra</name>
    <name type="synonym">Hydra attenuata</name>
    <dbReference type="NCBI Taxonomy" id="6087"/>
    <lineage>
        <taxon>Eukaryota</taxon>
        <taxon>Metazoa</taxon>
        <taxon>Cnidaria</taxon>
        <taxon>Hydrozoa</taxon>
        <taxon>Hydroidolina</taxon>
        <taxon>Anthoathecata</taxon>
        <taxon>Aplanulata</taxon>
        <taxon>Hydridae</taxon>
        <taxon>Hydra</taxon>
    </lineage>
</organism>
<feature type="region of interest" description="Disordered" evidence="5">
    <location>
        <begin position="188"/>
        <end position="214"/>
    </location>
</feature>
<dbReference type="InterPro" id="IPR035457">
    <property type="entry name" value="CRK_SH3_N"/>
</dbReference>
<evidence type="ECO:0000259" key="7">
    <source>
        <dbReference type="PROSITE" id="PS50002"/>
    </source>
</evidence>
<name>T2MF94_HYDVU</name>
<dbReference type="Pfam" id="PF00018">
    <property type="entry name" value="SH3_1"/>
    <property type="match status" value="1"/>
</dbReference>